<evidence type="ECO:0000256" key="1">
    <source>
        <dbReference type="SAM" id="MobiDB-lite"/>
    </source>
</evidence>
<gene>
    <name evidence="2" type="ORF">FRACYDRAFT_244772</name>
</gene>
<dbReference type="KEGG" id="fcy:FRACYDRAFT_244772"/>
<dbReference type="InParanoid" id="A0A1E7F0P7"/>
<organism evidence="2 3">
    <name type="scientific">Fragilariopsis cylindrus CCMP1102</name>
    <dbReference type="NCBI Taxonomy" id="635003"/>
    <lineage>
        <taxon>Eukaryota</taxon>
        <taxon>Sar</taxon>
        <taxon>Stramenopiles</taxon>
        <taxon>Ochrophyta</taxon>
        <taxon>Bacillariophyta</taxon>
        <taxon>Bacillariophyceae</taxon>
        <taxon>Bacillariophycidae</taxon>
        <taxon>Bacillariales</taxon>
        <taxon>Bacillariaceae</taxon>
        <taxon>Fragilariopsis</taxon>
    </lineage>
</organism>
<reference evidence="2 3" key="1">
    <citation type="submission" date="2016-09" db="EMBL/GenBank/DDBJ databases">
        <title>Extensive genetic diversity and differential bi-allelic expression allows diatom success in the polar Southern Ocean.</title>
        <authorList>
            <consortium name="DOE Joint Genome Institute"/>
            <person name="Mock T."/>
            <person name="Otillar R.P."/>
            <person name="Strauss J."/>
            <person name="Dupont C."/>
            <person name="Frickenhaus S."/>
            <person name="Maumus F."/>
            <person name="Mcmullan M."/>
            <person name="Sanges R."/>
            <person name="Schmutz J."/>
            <person name="Toseland A."/>
            <person name="Valas R."/>
            <person name="Veluchamy A."/>
            <person name="Ward B.J."/>
            <person name="Allen A."/>
            <person name="Barry K."/>
            <person name="Falciatore A."/>
            <person name="Ferrante M."/>
            <person name="Fortunato A.E."/>
            <person name="Gloeckner G."/>
            <person name="Gruber A."/>
            <person name="Hipkin R."/>
            <person name="Janech M."/>
            <person name="Kroth P."/>
            <person name="Leese F."/>
            <person name="Lindquist E."/>
            <person name="Lyon B.R."/>
            <person name="Martin J."/>
            <person name="Mayer C."/>
            <person name="Parker M."/>
            <person name="Quesneville H."/>
            <person name="Raymond J."/>
            <person name="Uhlig C."/>
            <person name="Valentin K.U."/>
            <person name="Worden A.Z."/>
            <person name="Armbrust E.V."/>
            <person name="Bowler C."/>
            <person name="Green B."/>
            <person name="Moulton V."/>
            <person name="Van Oosterhout C."/>
            <person name="Grigoriev I."/>
        </authorList>
    </citation>
    <scope>NUCLEOTIDE SEQUENCE [LARGE SCALE GENOMIC DNA]</scope>
    <source>
        <strain evidence="2 3">CCMP1102</strain>
    </source>
</reference>
<dbReference type="EMBL" id="KV784366">
    <property type="protein sequence ID" value="OEU11654.1"/>
    <property type="molecule type" value="Genomic_DNA"/>
</dbReference>
<evidence type="ECO:0000313" key="2">
    <source>
        <dbReference type="EMBL" id="OEU11654.1"/>
    </source>
</evidence>
<feature type="region of interest" description="Disordered" evidence="1">
    <location>
        <begin position="147"/>
        <end position="167"/>
    </location>
</feature>
<dbReference type="AlphaFoldDB" id="A0A1E7F0P7"/>
<feature type="compositionally biased region" description="Polar residues" evidence="1">
    <location>
        <begin position="152"/>
        <end position="164"/>
    </location>
</feature>
<name>A0A1E7F0P7_9STRA</name>
<feature type="region of interest" description="Disordered" evidence="1">
    <location>
        <begin position="34"/>
        <end position="70"/>
    </location>
</feature>
<accession>A0A1E7F0P7</accession>
<proteinExistence type="predicted"/>
<sequence>MAPALPDPGGEMGTPVSLVSTANRFLQRITAASTRQVTTVSCQPPSPNPTSNSLRPALHTSEPQNIPRPDVTNIISPSSVSVQSRQSTDPDGSTGDEAVANLRAFASSATKVLDAEIAAIHDLDTIDDAPLRTKVIDTFVSPSKLDPIESISPKTTTAKTTNRIPSPGMTPPPFLFLPPLDPPHIPWITLVSDACRQMILTIPGPLVTQVQRDMNSYANGDDSTKFILFAEFLFAKAHKDAHPTPSLDESSISTLSEVNVAASLSKVSEHLDVISQRLCDPTSTKVINHDDKQVMNSKYTDFDPLPDAYTYESMCQWKLRVSNRLNSPPWKLDDISILDMKDMRTIQASIQSILYSLA</sequence>
<keyword evidence="3" id="KW-1185">Reference proteome</keyword>
<feature type="compositionally biased region" description="Polar residues" evidence="1">
    <location>
        <begin position="34"/>
        <end position="54"/>
    </location>
</feature>
<protein>
    <submittedName>
        <fullName evidence="2">Uncharacterized protein</fullName>
    </submittedName>
</protein>
<dbReference type="Proteomes" id="UP000095751">
    <property type="component" value="Unassembled WGS sequence"/>
</dbReference>
<evidence type="ECO:0000313" key="3">
    <source>
        <dbReference type="Proteomes" id="UP000095751"/>
    </source>
</evidence>